<dbReference type="EMBL" id="OV170222">
    <property type="protein sequence ID" value="CAH0721131.1"/>
    <property type="molecule type" value="Genomic_DNA"/>
</dbReference>
<feature type="signal peptide" evidence="2">
    <location>
        <begin position="1"/>
        <end position="18"/>
    </location>
</feature>
<proteinExistence type="predicted"/>
<evidence type="ECO:0000256" key="1">
    <source>
        <dbReference type="ARBA" id="ARBA00022729"/>
    </source>
</evidence>
<gene>
    <name evidence="3" type="ORF">BINO364_LOCUS7271</name>
</gene>
<feature type="non-terminal residue" evidence="3">
    <location>
        <position position="190"/>
    </location>
</feature>
<evidence type="ECO:0000313" key="3">
    <source>
        <dbReference type="EMBL" id="CAH0721131.1"/>
    </source>
</evidence>
<sequence length="190" mass="21421">MLAVVVIFCLLYFCNVQGNGQVPEEDSYILNFDSPIYVCPDEESQKFIDTSQIAIGRHNETCSYMTGAISFLKGMQSTTMVEIIIEKEISGSFEMFASHEICNLCKELGDPESTYKDYLQHFGFPEVCPFEPNTFAVNDLVAHSKDLPINSVTVGRYQVTMNFIENPSSDCLDEKSFLACLKLDFIIEPM</sequence>
<accession>A0A8J9UIW4</accession>
<feature type="chain" id="PRO_5035435567" evidence="2">
    <location>
        <begin position="19"/>
        <end position="190"/>
    </location>
</feature>
<evidence type="ECO:0000256" key="2">
    <source>
        <dbReference type="SAM" id="SignalP"/>
    </source>
</evidence>
<name>A0A8J9UIW4_9NEOP</name>
<dbReference type="Proteomes" id="UP000838878">
    <property type="component" value="Chromosome 2"/>
</dbReference>
<keyword evidence="4" id="KW-1185">Reference proteome</keyword>
<dbReference type="Gene3D" id="2.70.220.10">
    <property type="entry name" value="Ganglioside GM2 activator"/>
    <property type="match status" value="1"/>
</dbReference>
<evidence type="ECO:0000313" key="4">
    <source>
        <dbReference type="Proteomes" id="UP000838878"/>
    </source>
</evidence>
<dbReference type="AlphaFoldDB" id="A0A8J9UIW4"/>
<reference evidence="3" key="1">
    <citation type="submission" date="2021-12" db="EMBL/GenBank/DDBJ databases">
        <authorList>
            <person name="Martin H S."/>
        </authorList>
    </citation>
    <scope>NUCLEOTIDE SEQUENCE</scope>
</reference>
<dbReference type="InterPro" id="IPR036846">
    <property type="entry name" value="GM2-AP_sf"/>
</dbReference>
<protein>
    <submittedName>
        <fullName evidence="3">Uncharacterized protein</fullName>
    </submittedName>
</protein>
<dbReference type="OrthoDB" id="7439560at2759"/>
<organism evidence="3 4">
    <name type="scientific">Brenthis ino</name>
    <name type="common">lesser marbled fritillary</name>
    <dbReference type="NCBI Taxonomy" id="405034"/>
    <lineage>
        <taxon>Eukaryota</taxon>
        <taxon>Metazoa</taxon>
        <taxon>Ecdysozoa</taxon>
        <taxon>Arthropoda</taxon>
        <taxon>Hexapoda</taxon>
        <taxon>Insecta</taxon>
        <taxon>Pterygota</taxon>
        <taxon>Neoptera</taxon>
        <taxon>Endopterygota</taxon>
        <taxon>Lepidoptera</taxon>
        <taxon>Glossata</taxon>
        <taxon>Ditrysia</taxon>
        <taxon>Papilionoidea</taxon>
        <taxon>Nymphalidae</taxon>
        <taxon>Heliconiinae</taxon>
        <taxon>Argynnini</taxon>
        <taxon>Brenthis</taxon>
    </lineage>
</organism>
<keyword evidence="1 2" id="KW-0732">Signal</keyword>